<feature type="compositionally biased region" description="Low complexity" evidence="1">
    <location>
        <begin position="32"/>
        <end position="43"/>
    </location>
</feature>
<dbReference type="Proteomes" id="UP001143981">
    <property type="component" value="Unassembled WGS sequence"/>
</dbReference>
<feature type="compositionally biased region" description="Pro residues" evidence="1">
    <location>
        <begin position="44"/>
        <end position="53"/>
    </location>
</feature>
<feature type="compositionally biased region" description="Low complexity" evidence="1">
    <location>
        <begin position="1"/>
        <end position="15"/>
    </location>
</feature>
<proteinExistence type="predicted"/>
<dbReference type="EMBL" id="JANBOI010001667">
    <property type="protein sequence ID" value="KAJ1726260.1"/>
    <property type="molecule type" value="Genomic_DNA"/>
</dbReference>
<protein>
    <submittedName>
        <fullName evidence="2">Uncharacterized protein</fullName>
    </submittedName>
</protein>
<dbReference type="AlphaFoldDB" id="A0A9W7Y9D1"/>
<reference evidence="2" key="1">
    <citation type="submission" date="2022-07" db="EMBL/GenBank/DDBJ databases">
        <title>Phylogenomic reconstructions and comparative analyses of Kickxellomycotina fungi.</title>
        <authorList>
            <person name="Reynolds N.K."/>
            <person name="Stajich J.E."/>
            <person name="Barry K."/>
            <person name="Grigoriev I.V."/>
            <person name="Crous P."/>
            <person name="Smith M.E."/>
        </authorList>
    </citation>
    <scope>NUCLEOTIDE SEQUENCE</scope>
    <source>
        <strain evidence="2">BCRC 34381</strain>
    </source>
</reference>
<feature type="non-terminal residue" evidence="2">
    <location>
        <position position="1"/>
    </location>
</feature>
<comment type="caution">
    <text evidence="2">The sequence shown here is derived from an EMBL/GenBank/DDBJ whole genome shotgun (WGS) entry which is preliminary data.</text>
</comment>
<feature type="compositionally biased region" description="Low complexity" evidence="1">
    <location>
        <begin position="54"/>
        <end position="68"/>
    </location>
</feature>
<evidence type="ECO:0000313" key="2">
    <source>
        <dbReference type="EMBL" id="KAJ1726260.1"/>
    </source>
</evidence>
<dbReference type="OrthoDB" id="6132182at2759"/>
<name>A0A9W7Y9D1_9FUNG</name>
<accession>A0A9W7Y9D1</accession>
<gene>
    <name evidence="2" type="ORF">LPJ61_005309</name>
</gene>
<feature type="region of interest" description="Disordered" evidence="1">
    <location>
        <begin position="1"/>
        <end position="82"/>
    </location>
</feature>
<evidence type="ECO:0000313" key="3">
    <source>
        <dbReference type="Proteomes" id="UP001143981"/>
    </source>
</evidence>
<keyword evidence="3" id="KW-1185">Reference proteome</keyword>
<sequence length="311" mass="32313">EVDRQAGAQGAGAEQKSPPEAASPNGSMTGHPNSPAPNGNTPNGPMPNGPMPNGPAQSGPAPSGSAPNGPAPNGPSTDSIVVPDAMAAGGASAEPAAQLDALTSQVSRLSGNGDERAAASAALHNQQVGFLKNVLLNGMTPNRGLDIASAFLHRGRFLTRRAEAILRRSQQETQGLGLNDILSGLATGLLGSDGVVAHLLQGLGHVVEVLPQGLGKTLQAVGSIADNVVDDVFDILKLPKVDMSKVPEQERRIPYVAEIPDWWYHNNNLNATYAAQLRAQVHDIIDGFNSIPGYISPAVAHYISKKYADKY</sequence>
<evidence type="ECO:0000256" key="1">
    <source>
        <dbReference type="SAM" id="MobiDB-lite"/>
    </source>
</evidence>
<organism evidence="2 3">
    <name type="scientific">Coemansia biformis</name>
    <dbReference type="NCBI Taxonomy" id="1286918"/>
    <lineage>
        <taxon>Eukaryota</taxon>
        <taxon>Fungi</taxon>
        <taxon>Fungi incertae sedis</taxon>
        <taxon>Zoopagomycota</taxon>
        <taxon>Kickxellomycotina</taxon>
        <taxon>Kickxellomycetes</taxon>
        <taxon>Kickxellales</taxon>
        <taxon>Kickxellaceae</taxon>
        <taxon>Coemansia</taxon>
    </lineage>
</organism>